<reference evidence="1 2" key="1">
    <citation type="journal article" date="2023" name="J. Hered.">
        <title>Chromosome-level genome of the wood stork (Mycteria americana) provides insight into avian chromosome evolution.</title>
        <authorList>
            <person name="Flamio R. Jr."/>
            <person name="Ramstad K.M."/>
        </authorList>
    </citation>
    <scope>NUCLEOTIDE SEQUENCE [LARGE SCALE GENOMIC DNA]</scope>
    <source>
        <strain evidence="1">JAX WOST 10</strain>
    </source>
</reference>
<feature type="non-terminal residue" evidence="1">
    <location>
        <position position="388"/>
    </location>
</feature>
<name>A0AAN7P4U6_MYCAM</name>
<gene>
    <name evidence="1" type="ORF">QYF61_011645</name>
</gene>
<accession>A0AAN7P4U6</accession>
<proteinExistence type="predicted"/>
<dbReference type="AlphaFoldDB" id="A0AAN7P4U6"/>
<sequence>MFYAEGGETLGQVAQGGGGCPIPGNIHGQIFSSCISYKQGQHHPVKEGWKKTKLKHATIAYVLNICYCGLRTTQEESPEEKVTPDVQSGRGDHKTSLNSINLQIYEVPSLNRVPSKFPASYTNTSARDCSLSANLRRLASRHLEAAASGKPGQGDQNFQRAKLVLLVLVTFGPECFKGFHKFSRQEDSWVPAYSASPSATLHTSCSHLHRMEPCLPHIKTQLQGAELPESAPTYSFPQNTSQMNTKSLVPGMKAVERFLLELRRRMQKSSSELVEMSSHEKNGIGLARSLPSLAPYHQKQMSTHYLVPPGPPDQILSSFYRIVSQHLEERVTTNGTTKRRDEDIQLPVNQLGQYRNSRLQPHKRFPDDNPHVVAGADGMQLKDLFKTK</sequence>
<dbReference type="Proteomes" id="UP001333110">
    <property type="component" value="Unassembled WGS sequence"/>
</dbReference>
<dbReference type="EMBL" id="JAUNZN010000002">
    <property type="protein sequence ID" value="KAK4826837.1"/>
    <property type="molecule type" value="Genomic_DNA"/>
</dbReference>
<comment type="caution">
    <text evidence="1">The sequence shown here is derived from an EMBL/GenBank/DDBJ whole genome shotgun (WGS) entry which is preliminary data.</text>
</comment>
<keyword evidence="2" id="KW-1185">Reference proteome</keyword>
<evidence type="ECO:0000313" key="2">
    <source>
        <dbReference type="Proteomes" id="UP001333110"/>
    </source>
</evidence>
<evidence type="ECO:0000313" key="1">
    <source>
        <dbReference type="EMBL" id="KAK4826837.1"/>
    </source>
</evidence>
<organism evidence="1 2">
    <name type="scientific">Mycteria americana</name>
    <name type="common">Wood stork</name>
    <dbReference type="NCBI Taxonomy" id="33587"/>
    <lineage>
        <taxon>Eukaryota</taxon>
        <taxon>Metazoa</taxon>
        <taxon>Chordata</taxon>
        <taxon>Craniata</taxon>
        <taxon>Vertebrata</taxon>
        <taxon>Euteleostomi</taxon>
        <taxon>Archelosauria</taxon>
        <taxon>Archosauria</taxon>
        <taxon>Dinosauria</taxon>
        <taxon>Saurischia</taxon>
        <taxon>Theropoda</taxon>
        <taxon>Coelurosauria</taxon>
        <taxon>Aves</taxon>
        <taxon>Neognathae</taxon>
        <taxon>Neoaves</taxon>
        <taxon>Aequornithes</taxon>
        <taxon>Ciconiiformes</taxon>
        <taxon>Ciconiidae</taxon>
        <taxon>Mycteria</taxon>
    </lineage>
</organism>
<protein>
    <submittedName>
        <fullName evidence="1">Uncharacterized protein</fullName>
    </submittedName>
</protein>